<dbReference type="EMBL" id="JARJCW010000080">
    <property type="protein sequence ID" value="KAJ7197033.1"/>
    <property type="molecule type" value="Genomic_DNA"/>
</dbReference>
<sequence length="755" mass="82116">MPLTGSSFDDAESPYFKSLEELDVWSTSSASKRLDVMKYFPRPPSSDTRGKLLFPLQVEASSFQQGGYTESPFSLGYTFNFWSAADIFIYFSHYRVTVPPPGWITAAHRQGVKMLGTLIFEHNSSETDCLRLLVGRLPQSKTGPARQPSAFRSLPLSPHYARLLAELAHQRGFDGYLLNFECPLQGGMEQTRAVAAWITLLVHEMKSKIGLHAEVVWYDSVVITGQLAWQDRLNAFNLPFFLSSTAFFTNYTWSPSYVAKTKEYFDSVNQAAVHISKKSLRDIYMGIDVFGRGSHGAGGFGAYKALEHIAPAGLSTAFFGQGWTWESTQDAPGFTWESWFAGDRRLWAGPRAGEQVIVPNAPPNRPGEPPCAHGPFVPVASFFAHRAPPDLRRVPLHTTFCPGVGRAWWVNGARVFQRPGREGWTDIDKQTSIGDLVWPVPVVAWEGAEDDARADVLPAVTPEITLDNAWNGGSCLRLRISAPGEAGEDAAFRCVWLPVQSVTITPQRSCEATAVYKLDEEDTNVDVDIALSIKNMTSSDAFDVAPQAVSTAPLPGGWTKLCIRFELPTPTPGATVNAALGLVISLVVADASKALNMSLLLGQLNAYPAPAPAAPPHAPMLLWADFTATGPNVLFDGTLTWEAAATFAPLAGRTLAGAEDPAAAWPIAPSAAPWFPRFTYFNVYAHPGAGPAPQDAVWIGTSGCDGRAQAFPVRQANLPFELAGAKTVTFYVQGVTDHGHVLPWDQCLFVNVPLS</sequence>
<dbReference type="Pfam" id="PF03644">
    <property type="entry name" value="Glyco_hydro_85"/>
    <property type="match status" value="1"/>
</dbReference>
<gene>
    <name evidence="2" type="ORF">GGX14DRAFT_671684</name>
</gene>
<organism evidence="2 3">
    <name type="scientific">Mycena pura</name>
    <dbReference type="NCBI Taxonomy" id="153505"/>
    <lineage>
        <taxon>Eukaryota</taxon>
        <taxon>Fungi</taxon>
        <taxon>Dikarya</taxon>
        <taxon>Basidiomycota</taxon>
        <taxon>Agaricomycotina</taxon>
        <taxon>Agaricomycetes</taxon>
        <taxon>Agaricomycetidae</taxon>
        <taxon>Agaricales</taxon>
        <taxon>Marasmiineae</taxon>
        <taxon>Mycenaceae</taxon>
        <taxon>Mycena</taxon>
    </lineage>
</organism>
<evidence type="ECO:0000313" key="2">
    <source>
        <dbReference type="EMBL" id="KAJ7197033.1"/>
    </source>
</evidence>
<dbReference type="PANTHER" id="PTHR13246">
    <property type="entry name" value="ENDO BETA N-ACETYLGLUCOSAMINIDASE"/>
    <property type="match status" value="1"/>
</dbReference>
<name>A0AAD6Y6X5_9AGAR</name>
<reference evidence="2" key="1">
    <citation type="submission" date="2023-03" db="EMBL/GenBank/DDBJ databases">
        <title>Massive genome expansion in bonnet fungi (Mycena s.s.) driven by repeated elements and novel gene families across ecological guilds.</title>
        <authorList>
            <consortium name="Lawrence Berkeley National Laboratory"/>
            <person name="Harder C.B."/>
            <person name="Miyauchi S."/>
            <person name="Viragh M."/>
            <person name="Kuo A."/>
            <person name="Thoen E."/>
            <person name="Andreopoulos B."/>
            <person name="Lu D."/>
            <person name="Skrede I."/>
            <person name="Drula E."/>
            <person name="Henrissat B."/>
            <person name="Morin E."/>
            <person name="Kohler A."/>
            <person name="Barry K."/>
            <person name="LaButti K."/>
            <person name="Morin E."/>
            <person name="Salamov A."/>
            <person name="Lipzen A."/>
            <person name="Mereny Z."/>
            <person name="Hegedus B."/>
            <person name="Baldrian P."/>
            <person name="Stursova M."/>
            <person name="Weitz H."/>
            <person name="Taylor A."/>
            <person name="Grigoriev I.V."/>
            <person name="Nagy L.G."/>
            <person name="Martin F."/>
            <person name="Kauserud H."/>
        </authorList>
    </citation>
    <scope>NUCLEOTIDE SEQUENCE</scope>
    <source>
        <strain evidence="2">9144</strain>
    </source>
</reference>
<accession>A0AAD6Y6X5</accession>
<dbReference type="Gene3D" id="2.60.120.260">
    <property type="entry name" value="Galactose-binding domain-like"/>
    <property type="match status" value="1"/>
</dbReference>
<dbReference type="PANTHER" id="PTHR13246:SF1">
    <property type="entry name" value="CYTOSOLIC ENDO-BETA-N-ACETYLGLUCOSAMINIDASE"/>
    <property type="match status" value="1"/>
</dbReference>
<keyword evidence="3" id="KW-1185">Reference proteome</keyword>
<dbReference type="Proteomes" id="UP001219525">
    <property type="component" value="Unassembled WGS sequence"/>
</dbReference>
<dbReference type="Gene3D" id="3.20.20.80">
    <property type="entry name" value="Glycosidases"/>
    <property type="match status" value="1"/>
</dbReference>
<feature type="domain" description="Cytosolic endo-beta-N-acetylglucosaminidase TIM barrel" evidence="1">
    <location>
        <begin position="76"/>
        <end position="408"/>
    </location>
</feature>
<evidence type="ECO:0000313" key="3">
    <source>
        <dbReference type="Proteomes" id="UP001219525"/>
    </source>
</evidence>
<proteinExistence type="predicted"/>
<dbReference type="GO" id="GO:0005829">
    <property type="term" value="C:cytosol"/>
    <property type="evidence" value="ECO:0007669"/>
    <property type="project" value="UniProtKB-SubCell"/>
</dbReference>
<dbReference type="AlphaFoldDB" id="A0AAD6Y6X5"/>
<dbReference type="InterPro" id="IPR005201">
    <property type="entry name" value="TIM_ENGase"/>
</dbReference>
<comment type="caution">
    <text evidence="2">The sequence shown here is derived from an EMBL/GenBank/DDBJ whole genome shotgun (WGS) entry which is preliminary data.</text>
</comment>
<protein>
    <submittedName>
        <fullName evidence="2">Glycoside hydrolase family 85 protein</fullName>
    </submittedName>
</protein>
<dbReference type="InterPro" id="IPR032979">
    <property type="entry name" value="ENGase"/>
</dbReference>
<keyword evidence="2" id="KW-0378">Hydrolase</keyword>
<evidence type="ECO:0000259" key="1">
    <source>
        <dbReference type="Pfam" id="PF03644"/>
    </source>
</evidence>
<dbReference type="GO" id="GO:0033925">
    <property type="term" value="F:mannosyl-glycoprotein endo-beta-N-acetylglucosaminidase activity"/>
    <property type="evidence" value="ECO:0007669"/>
    <property type="project" value="UniProtKB-EC"/>
</dbReference>